<dbReference type="EMBL" id="QYJN01000004">
    <property type="protein sequence ID" value="RIP34042.1"/>
    <property type="molecule type" value="Genomic_DNA"/>
</dbReference>
<protein>
    <submittedName>
        <fullName evidence="2">Thioredoxin</fullName>
    </submittedName>
</protein>
<dbReference type="InterPro" id="IPR036249">
    <property type="entry name" value="Thioredoxin-like_sf"/>
</dbReference>
<evidence type="ECO:0000313" key="2">
    <source>
        <dbReference type="EMBL" id="RIP34042.1"/>
    </source>
</evidence>
<dbReference type="Gene3D" id="3.40.30.10">
    <property type="entry name" value="Glutaredoxin"/>
    <property type="match status" value="1"/>
</dbReference>
<comment type="caution">
    <text evidence="2">The sequence shown here is derived from an EMBL/GenBank/DDBJ whole genome shotgun (WGS) entry which is preliminary data.</text>
</comment>
<dbReference type="CDD" id="cd02947">
    <property type="entry name" value="TRX_family"/>
    <property type="match status" value="1"/>
</dbReference>
<proteinExistence type="predicted"/>
<feature type="domain" description="Thioredoxin" evidence="1">
    <location>
        <begin position="1"/>
        <end position="103"/>
    </location>
</feature>
<accession>A0A3A0VP60</accession>
<dbReference type="SUPFAM" id="SSF52833">
    <property type="entry name" value="Thioredoxin-like"/>
    <property type="match status" value="1"/>
</dbReference>
<dbReference type="RefSeq" id="WP_119485453.1">
    <property type="nucleotide sequence ID" value="NZ_QYJN01000004.1"/>
</dbReference>
<dbReference type="OrthoDB" id="7629852at2"/>
<dbReference type="AlphaFoldDB" id="A0A3A0VP60"/>
<evidence type="ECO:0000313" key="3">
    <source>
        <dbReference type="Proteomes" id="UP000265541"/>
    </source>
</evidence>
<evidence type="ECO:0000259" key="1">
    <source>
        <dbReference type="PROSITE" id="PS51352"/>
    </source>
</evidence>
<sequence length="103" mass="12033">MKTLENEAQFEELKQQQTIFLFTADWCPDCKVIEPDLPQLEDKYQDYTFISVDRDKYLDICIEHGIMGIPSFLVYRDGNQIGSYIGKERKSIEQIDSFLASLN</sequence>
<dbReference type="PANTHER" id="PTHR10438:SF468">
    <property type="entry name" value="THIOREDOXIN-1-RELATED"/>
    <property type="match status" value="1"/>
</dbReference>
<gene>
    <name evidence="2" type="ORF">BUZ14_08310</name>
</gene>
<organism evidence="2 3">
    <name type="scientific">Staphylococcus gallinarum</name>
    <dbReference type="NCBI Taxonomy" id="1293"/>
    <lineage>
        <taxon>Bacteria</taxon>
        <taxon>Bacillati</taxon>
        <taxon>Bacillota</taxon>
        <taxon>Bacilli</taxon>
        <taxon>Bacillales</taxon>
        <taxon>Staphylococcaceae</taxon>
        <taxon>Staphylococcus</taxon>
    </lineage>
</organism>
<dbReference type="InterPro" id="IPR050620">
    <property type="entry name" value="Thioredoxin_H-type-like"/>
</dbReference>
<dbReference type="PANTHER" id="PTHR10438">
    <property type="entry name" value="THIOREDOXIN"/>
    <property type="match status" value="1"/>
</dbReference>
<dbReference type="Proteomes" id="UP000265541">
    <property type="component" value="Unassembled WGS sequence"/>
</dbReference>
<dbReference type="InterPro" id="IPR013766">
    <property type="entry name" value="Thioredoxin_domain"/>
</dbReference>
<dbReference type="Pfam" id="PF00085">
    <property type="entry name" value="Thioredoxin"/>
    <property type="match status" value="1"/>
</dbReference>
<dbReference type="PROSITE" id="PS51352">
    <property type="entry name" value="THIOREDOXIN_2"/>
    <property type="match status" value="1"/>
</dbReference>
<reference evidence="2 3" key="1">
    <citation type="journal article" date="2016" name="Front. Microbiol.">
        <title>Comprehensive Phylogenetic Analysis of Bovine Non-aureus Staphylococci Species Based on Whole-Genome Sequencing.</title>
        <authorList>
            <person name="Naushad S."/>
            <person name="Barkema H.W."/>
            <person name="Luby C."/>
            <person name="Condas L.A."/>
            <person name="Nobrega D.B."/>
            <person name="Carson D.A."/>
            <person name="De Buck J."/>
        </authorList>
    </citation>
    <scope>NUCLEOTIDE SEQUENCE [LARGE SCALE GENOMIC DNA]</scope>
    <source>
        <strain evidence="2 3">SNUC 4781</strain>
    </source>
</reference>
<name>A0A3A0VP60_STAGA</name>